<dbReference type="InterPro" id="IPR008160">
    <property type="entry name" value="Collagen"/>
</dbReference>
<feature type="transmembrane region" description="Helical" evidence="5">
    <location>
        <begin position="348"/>
        <end position="374"/>
    </location>
</feature>
<reference evidence="7 8" key="1">
    <citation type="submission" date="2015-01" db="EMBL/GenBank/DDBJ databases">
        <title>Evolution of Trichinella species and genotypes.</title>
        <authorList>
            <person name="Korhonen P.K."/>
            <person name="Edoardo P."/>
            <person name="Giuseppe L.R."/>
            <person name="Gasser R.B."/>
        </authorList>
    </citation>
    <scope>NUCLEOTIDE SEQUENCE [LARGE SCALE GENOMIC DNA]</scope>
    <source>
        <strain evidence="7">ISS3</strain>
    </source>
</reference>
<evidence type="ECO:0000256" key="4">
    <source>
        <dbReference type="SAM" id="MobiDB-lite"/>
    </source>
</evidence>
<dbReference type="GO" id="GO:0007165">
    <property type="term" value="P:signal transduction"/>
    <property type="evidence" value="ECO:0007669"/>
    <property type="project" value="TreeGrafter"/>
</dbReference>
<keyword evidence="5" id="KW-1133">Transmembrane helix</keyword>
<comment type="caution">
    <text evidence="3">Lacks conserved residue(s) required for the propagation of feature annotation.</text>
</comment>
<feature type="transmembrane region" description="Helical" evidence="5">
    <location>
        <begin position="274"/>
        <end position="292"/>
    </location>
</feature>
<dbReference type="Proteomes" id="UP000054776">
    <property type="component" value="Unassembled WGS sequence"/>
</dbReference>
<feature type="domain" description="Olfactomedin-like" evidence="6">
    <location>
        <begin position="776"/>
        <end position="1052"/>
    </location>
</feature>
<keyword evidence="2" id="KW-0964">Secreted</keyword>
<feature type="region of interest" description="Disordered" evidence="4">
    <location>
        <begin position="662"/>
        <end position="684"/>
    </location>
</feature>
<evidence type="ECO:0000256" key="1">
    <source>
        <dbReference type="ARBA" id="ARBA00004613"/>
    </source>
</evidence>
<protein>
    <submittedName>
        <fullName evidence="7">Myocilin</fullName>
    </submittedName>
</protein>
<dbReference type="STRING" id="6334.A0A0V1BSS7"/>
<name>A0A0V1BSS7_TRISP</name>
<dbReference type="GO" id="GO:0005615">
    <property type="term" value="C:extracellular space"/>
    <property type="evidence" value="ECO:0007669"/>
    <property type="project" value="TreeGrafter"/>
</dbReference>
<evidence type="ECO:0000313" key="7">
    <source>
        <dbReference type="EMBL" id="KRY40010.1"/>
    </source>
</evidence>
<dbReference type="InParanoid" id="A0A0V1BSS7"/>
<feature type="transmembrane region" description="Helical" evidence="5">
    <location>
        <begin position="401"/>
        <end position="424"/>
    </location>
</feature>
<feature type="transmembrane region" description="Helical" evidence="5">
    <location>
        <begin position="304"/>
        <end position="328"/>
    </location>
</feature>
<evidence type="ECO:0000256" key="3">
    <source>
        <dbReference type="PROSITE-ProRule" id="PRU00446"/>
    </source>
</evidence>
<evidence type="ECO:0000313" key="8">
    <source>
        <dbReference type="Proteomes" id="UP000054776"/>
    </source>
</evidence>
<sequence>MGNSSARAPSPCCTTVEKFPLDFCSKNPNPTKSRRCCSSFNEVTLSCSGIPVAVVLQQLSRTAAQLLLIFNYFKINVDASNLIKCILDKCTFPLSAQNFGLTEFPAVNHWKKHAYHRQRELDKSQSNYCFPRKLFTAIHSINQTDLDRIEEQIVTLVPQNLMLQMQQIRSVIHKMALIINGSDLVPTSLHENITLGTVINFVLLVMILSKKALEKFDKLCAIFASGALLMGSCYAFSIFKKILSGCLDTTATTTPRLCLAQYANLIVYPFGDQMVMLSVLASAVDCFTVVVINNSRLKMNNKTVNWCFLLIPCVSLVPTVANIISIIYREQEEISACCFVREVIPIQFMYIYDVTNIFVGLIDIVLFVLAAIWVRRKSSSSSVSVRQVYGRRAAAVLHRTLAFVFFGFLLQTLPGIIGIIKTIYPGTTAILSSFWTLIMLGYTLRALHYLLYDRSLMKNFQKLSFHLRKTKSGNRLNDDTKADDQTSPSSTTSLHVYLAAKGLLNREIKFSTYKISLKFEMQIAIKADQANSKWKLYFIINTISIGASLLFGMDSFVALHRVSVELENLKSSLRLATCTVKFPFKFQAENCLAEMELKWQRKSPRRKRQSQDGTTFPNKTDFSIDEPDEWIHISPFHKISKAAVFRYCIIIKQHCIVNHKKLRGAPGQRGPEGPPGIRGVKGKKGPVGFRGPLGSIGPKGIDGLPGKNGLRTCNCTLDDMLKLYPQTTEAVQLTNETSIENATLEVVLVTTTESVEKDLNDKTTDEFAAELVNARKCILDRVGTPVFHSESQYGNVGAWMPDAASENGRMSHKRWVFDGLVSPVLYEYKTELDLFYKSQSVKYYVDYLATGTGGVVYNGSFFYHRYNSPYVVRYNLDSGNLHQRKVPNLAYRDCILKEFSPDGNQIWDCNASTVRDPYLYNMSHNFADFATDENGLWLIYGNTYENNTLSVVNIDANYLTLIRSLLVPLNNETSISNMFIMCGVLYGLRSSTDYDSNIDFVYDLYEEKFYNISIKWRNPFYKTTMLNYNPLDRRLYFFDNGNLLSSPVRVKEEKQSFLNTNQIINLNSALKKCVYYLAGHNACFDNNIDEGSNEKVARIYCFIFHEVNMLVLNIARRGVWSKLQIHCHNTRRAQLLEAC</sequence>
<proteinExistence type="predicted"/>
<dbReference type="SMART" id="SM00284">
    <property type="entry name" value="OLF"/>
    <property type="match status" value="1"/>
</dbReference>
<dbReference type="InterPro" id="IPR050605">
    <property type="entry name" value="Olfactomedin-like_domain"/>
</dbReference>
<feature type="transmembrane region" description="Helical" evidence="5">
    <location>
        <begin position="430"/>
        <end position="452"/>
    </location>
</feature>
<dbReference type="EMBL" id="JYDH01000015">
    <property type="protein sequence ID" value="KRY40010.1"/>
    <property type="molecule type" value="Genomic_DNA"/>
</dbReference>
<keyword evidence="8" id="KW-1185">Reference proteome</keyword>
<evidence type="ECO:0000259" key="6">
    <source>
        <dbReference type="PROSITE" id="PS51132"/>
    </source>
</evidence>
<keyword evidence="5" id="KW-0812">Transmembrane</keyword>
<dbReference type="Pfam" id="PF01391">
    <property type="entry name" value="Collagen"/>
    <property type="match status" value="1"/>
</dbReference>
<dbReference type="Pfam" id="PF02191">
    <property type="entry name" value="OLF"/>
    <property type="match status" value="1"/>
</dbReference>
<comment type="caution">
    <text evidence="7">The sequence shown here is derived from an EMBL/GenBank/DDBJ whole genome shotgun (WGS) entry which is preliminary data.</text>
</comment>
<comment type="subcellular location">
    <subcellularLocation>
        <location evidence="1">Secreted</location>
    </subcellularLocation>
</comment>
<dbReference type="AlphaFoldDB" id="A0A0V1BSS7"/>
<accession>A0A0V1BSS7</accession>
<dbReference type="InterPro" id="IPR003112">
    <property type="entry name" value="Olfac-like_dom"/>
</dbReference>
<dbReference type="PROSITE" id="PS51132">
    <property type="entry name" value="OLF"/>
    <property type="match status" value="1"/>
</dbReference>
<keyword evidence="5" id="KW-0472">Membrane</keyword>
<dbReference type="OrthoDB" id="8626508at2759"/>
<organism evidence="7 8">
    <name type="scientific">Trichinella spiralis</name>
    <name type="common">Trichina worm</name>
    <dbReference type="NCBI Taxonomy" id="6334"/>
    <lineage>
        <taxon>Eukaryota</taxon>
        <taxon>Metazoa</taxon>
        <taxon>Ecdysozoa</taxon>
        <taxon>Nematoda</taxon>
        <taxon>Enoplea</taxon>
        <taxon>Dorylaimia</taxon>
        <taxon>Trichinellida</taxon>
        <taxon>Trichinellidae</taxon>
        <taxon>Trichinella</taxon>
    </lineage>
</organism>
<evidence type="ECO:0000256" key="5">
    <source>
        <dbReference type="SAM" id="Phobius"/>
    </source>
</evidence>
<evidence type="ECO:0000256" key="2">
    <source>
        <dbReference type="ARBA" id="ARBA00022525"/>
    </source>
</evidence>
<dbReference type="PANTHER" id="PTHR23192">
    <property type="entry name" value="OLFACTOMEDIN-RELATED"/>
    <property type="match status" value="1"/>
</dbReference>
<feature type="transmembrane region" description="Helical" evidence="5">
    <location>
        <begin position="536"/>
        <end position="559"/>
    </location>
</feature>
<dbReference type="PANTHER" id="PTHR23192:SF83">
    <property type="entry name" value="OLFACTOMEDIN-LIKE DOMAIN-CONTAINING PROTEIN"/>
    <property type="match status" value="1"/>
</dbReference>
<feature type="transmembrane region" description="Helical" evidence="5">
    <location>
        <begin position="220"/>
        <end position="239"/>
    </location>
</feature>
<gene>
    <name evidence="7" type="primary">Myoc</name>
    <name evidence="7" type="ORF">T01_5800</name>
</gene>